<dbReference type="PANTHER" id="PTHR24286">
    <property type="entry name" value="CYTOCHROME P450 26"/>
    <property type="match status" value="1"/>
</dbReference>
<dbReference type="Proteomes" id="UP000233837">
    <property type="component" value="Unassembled WGS sequence"/>
</dbReference>
<keyword evidence="5" id="KW-0812">Transmembrane</keyword>
<dbReference type="PROSITE" id="PS00086">
    <property type="entry name" value="CYTOCHROME_P450"/>
    <property type="match status" value="1"/>
</dbReference>
<dbReference type="PRINTS" id="PR00385">
    <property type="entry name" value="P450"/>
</dbReference>
<evidence type="ECO:0000256" key="4">
    <source>
        <dbReference type="RuleBase" id="RU000461"/>
    </source>
</evidence>
<dbReference type="InterPro" id="IPR036396">
    <property type="entry name" value="Cyt_P450_sf"/>
</dbReference>
<evidence type="ECO:0000313" key="6">
    <source>
        <dbReference type="EMBL" id="PKU75309.1"/>
    </source>
</evidence>
<name>A0A2I0WI26_9ASPA</name>
<feature type="binding site" description="axial binding residue" evidence="3">
    <location>
        <position position="431"/>
    </location>
    <ligand>
        <name>heme</name>
        <dbReference type="ChEBI" id="CHEBI:30413"/>
    </ligand>
    <ligandPart>
        <name>Fe</name>
        <dbReference type="ChEBI" id="CHEBI:18248"/>
    </ligandPart>
</feature>
<gene>
    <name evidence="6" type="primary">KAO2</name>
    <name evidence="6" type="ORF">MA16_Dca022112</name>
</gene>
<dbReference type="GO" id="GO:0020037">
    <property type="term" value="F:heme binding"/>
    <property type="evidence" value="ECO:0007669"/>
    <property type="project" value="InterPro"/>
</dbReference>
<dbReference type="AlphaFoldDB" id="A0A2I0WI26"/>
<dbReference type="InterPro" id="IPR001128">
    <property type="entry name" value="Cyt_P450"/>
</dbReference>
<keyword evidence="1 3" id="KW-0479">Metal-binding</keyword>
<dbReference type="EMBL" id="KZ502619">
    <property type="protein sequence ID" value="PKU75309.1"/>
    <property type="molecule type" value="Genomic_DNA"/>
</dbReference>
<dbReference type="GO" id="GO:0016125">
    <property type="term" value="P:sterol metabolic process"/>
    <property type="evidence" value="ECO:0007669"/>
    <property type="project" value="TreeGrafter"/>
</dbReference>
<organism evidence="6 7">
    <name type="scientific">Dendrobium catenatum</name>
    <dbReference type="NCBI Taxonomy" id="906689"/>
    <lineage>
        <taxon>Eukaryota</taxon>
        <taxon>Viridiplantae</taxon>
        <taxon>Streptophyta</taxon>
        <taxon>Embryophyta</taxon>
        <taxon>Tracheophyta</taxon>
        <taxon>Spermatophyta</taxon>
        <taxon>Magnoliopsida</taxon>
        <taxon>Liliopsida</taxon>
        <taxon>Asparagales</taxon>
        <taxon>Orchidaceae</taxon>
        <taxon>Epidendroideae</taxon>
        <taxon>Malaxideae</taxon>
        <taxon>Dendrobiinae</taxon>
        <taxon>Dendrobium</taxon>
    </lineage>
</organism>
<keyword evidence="4" id="KW-0560">Oxidoreductase</keyword>
<keyword evidence="5" id="KW-0472">Membrane</keyword>
<evidence type="ECO:0000256" key="2">
    <source>
        <dbReference type="ARBA" id="ARBA00023004"/>
    </source>
</evidence>
<keyword evidence="5" id="KW-1133">Transmembrane helix</keyword>
<dbReference type="SUPFAM" id="SSF48264">
    <property type="entry name" value="Cytochrome P450"/>
    <property type="match status" value="1"/>
</dbReference>
<reference evidence="6 7" key="2">
    <citation type="journal article" date="2017" name="Nature">
        <title>The Apostasia genome and the evolution of orchids.</title>
        <authorList>
            <person name="Zhang G.Q."/>
            <person name="Liu K.W."/>
            <person name="Li Z."/>
            <person name="Lohaus R."/>
            <person name="Hsiao Y.Y."/>
            <person name="Niu S.C."/>
            <person name="Wang J.Y."/>
            <person name="Lin Y.C."/>
            <person name="Xu Q."/>
            <person name="Chen L.J."/>
            <person name="Yoshida K."/>
            <person name="Fujiwara S."/>
            <person name="Wang Z.W."/>
            <person name="Zhang Y.Q."/>
            <person name="Mitsuda N."/>
            <person name="Wang M."/>
            <person name="Liu G.H."/>
            <person name="Pecoraro L."/>
            <person name="Huang H.X."/>
            <person name="Xiao X.J."/>
            <person name="Lin M."/>
            <person name="Wu X.Y."/>
            <person name="Wu W.L."/>
            <person name="Chen Y.Y."/>
            <person name="Chang S.B."/>
            <person name="Sakamoto S."/>
            <person name="Ohme-Takagi M."/>
            <person name="Yagi M."/>
            <person name="Zeng S.J."/>
            <person name="Shen C.Y."/>
            <person name="Yeh C.M."/>
            <person name="Luo Y.B."/>
            <person name="Tsai W.C."/>
            <person name="Van de Peer Y."/>
            <person name="Liu Z.J."/>
        </authorList>
    </citation>
    <scope>NUCLEOTIDE SEQUENCE [LARGE SCALE GENOMIC DNA]</scope>
    <source>
        <tissue evidence="6">The whole plant</tissue>
    </source>
</reference>
<dbReference type="InterPro" id="IPR002401">
    <property type="entry name" value="Cyt_P450_E_grp-I"/>
</dbReference>
<dbReference type="GO" id="GO:0016132">
    <property type="term" value="P:brassinosteroid biosynthetic process"/>
    <property type="evidence" value="ECO:0007669"/>
    <property type="project" value="TreeGrafter"/>
</dbReference>
<comment type="cofactor">
    <cofactor evidence="3">
        <name>heme</name>
        <dbReference type="ChEBI" id="CHEBI:30413"/>
    </cofactor>
</comment>
<sequence>MEVVPAIVAALALFLPFFAWILRWAHERRFIRELVAGPGSLPPGSMGWPLLGEMFDFLRYFKFAKRPDDFITKRKARYGDTGIYRSHLFGSPVIITCSPEFNKQVLSRMTEEESLSSGWPSNKLLGNSSIAVVDGILHKRLRKSLMEAFTNPKALNAQLSIAQPVIISALEKWVSKRWIVAYDETKTMTFCNMCEVLVSFKSMELLGKMEGLYRGLMAGLRSLTINIPGTAYHHALKCRKQLTDILLDEMRKRVEQAVQKQDFMQILMDSVDENGAKLREMEVVENIVSLILGGYESTSDVMMWGLYYLAKHPEILERLKEEAKLIRKQKHKGELLSIEDIKSMNYTSKVAEELIRLANISPFIFRRVVKDDVVLNGYWLPKNWKVIVWIRSIHIDSKYYSDPLAFNPDRWTDLKPKLGTYSVFGAGPRYCPGSSFARSLLKIFLYHACLNYRWELLNPDVGFAYQPHPRPRDGAKMIFSRAQGDDY</sequence>
<accession>A0A2I0WI26</accession>
<dbReference type="PRINTS" id="PR00463">
    <property type="entry name" value="EP450I"/>
</dbReference>
<keyword evidence="7" id="KW-1185">Reference proteome</keyword>
<evidence type="ECO:0000313" key="7">
    <source>
        <dbReference type="Proteomes" id="UP000233837"/>
    </source>
</evidence>
<dbReference type="GO" id="GO:0005506">
    <property type="term" value="F:iron ion binding"/>
    <property type="evidence" value="ECO:0007669"/>
    <property type="project" value="InterPro"/>
</dbReference>
<dbReference type="InterPro" id="IPR017972">
    <property type="entry name" value="Cyt_P450_CS"/>
</dbReference>
<dbReference type="GO" id="GO:0004497">
    <property type="term" value="F:monooxygenase activity"/>
    <property type="evidence" value="ECO:0007669"/>
    <property type="project" value="UniProtKB-KW"/>
</dbReference>
<dbReference type="Pfam" id="PF00067">
    <property type="entry name" value="p450"/>
    <property type="match status" value="1"/>
</dbReference>
<dbReference type="OrthoDB" id="1879696at2759"/>
<feature type="transmembrane region" description="Helical" evidence="5">
    <location>
        <begin position="6"/>
        <end position="25"/>
    </location>
</feature>
<keyword evidence="3 4" id="KW-0349">Heme</keyword>
<reference evidence="6 7" key="1">
    <citation type="journal article" date="2016" name="Sci. Rep.">
        <title>The Dendrobium catenatum Lindl. genome sequence provides insights into polysaccharide synthase, floral development and adaptive evolution.</title>
        <authorList>
            <person name="Zhang G.Q."/>
            <person name="Xu Q."/>
            <person name="Bian C."/>
            <person name="Tsai W.C."/>
            <person name="Yeh C.M."/>
            <person name="Liu K.W."/>
            <person name="Yoshida K."/>
            <person name="Zhang L.S."/>
            <person name="Chang S.B."/>
            <person name="Chen F."/>
            <person name="Shi Y."/>
            <person name="Su Y.Y."/>
            <person name="Zhang Y.Q."/>
            <person name="Chen L.J."/>
            <person name="Yin Y."/>
            <person name="Lin M."/>
            <person name="Huang H."/>
            <person name="Deng H."/>
            <person name="Wang Z.W."/>
            <person name="Zhu S.L."/>
            <person name="Zhao X."/>
            <person name="Deng C."/>
            <person name="Niu S.C."/>
            <person name="Huang J."/>
            <person name="Wang M."/>
            <person name="Liu G.H."/>
            <person name="Yang H.J."/>
            <person name="Xiao X.J."/>
            <person name="Hsiao Y.Y."/>
            <person name="Wu W.L."/>
            <person name="Chen Y.Y."/>
            <person name="Mitsuda N."/>
            <person name="Ohme-Takagi M."/>
            <person name="Luo Y.B."/>
            <person name="Van de Peer Y."/>
            <person name="Liu Z.J."/>
        </authorList>
    </citation>
    <scope>NUCLEOTIDE SEQUENCE [LARGE SCALE GENOMIC DNA]</scope>
    <source>
        <tissue evidence="6">The whole plant</tissue>
    </source>
</reference>
<evidence type="ECO:0000256" key="1">
    <source>
        <dbReference type="ARBA" id="ARBA00022723"/>
    </source>
</evidence>
<dbReference type="Gene3D" id="1.10.630.10">
    <property type="entry name" value="Cytochrome P450"/>
    <property type="match status" value="1"/>
</dbReference>
<proteinExistence type="inferred from homology"/>
<protein>
    <submittedName>
        <fullName evidence="6">Ent-kaurenoic acid oxidase 2</fullName>
    </submittedName>
</protein>
<dbReference type="GO" id="GO:0016705">
    <property type="term" value="F:oxidoreductase activity, acting on paired donors, with incorporation or reduction of molecular oxygen"/>
    <property type="evidence" value="ECO:0007669"/>
    <property type="project" value="InterPro"/>
</dbReference>
<evidence type="ECO:0000256" key="5">
    <source>
        <dbReference type="SAM" id="Phobius"/>
    </source>
</evidence>
<evidence type="ECO:0000256" key="3">
    <source>
        <dbReference type="PIRSR" id="PIRSR602401-1"/>
    </source>
</evidence>
<dbReference type="PANTHER" id="PTHR24286:SF12">
    <property type="entry name" value="CYTOCHROME P450 FAMILY PROTEIN, EXPRESSED"/>
    <property type="match status" value="1"/>
</dbReference>
<dbReference type="GO" id="GO:0010268">
    <property type="term" value="P:brassinosteroid homeostasis"/>
    <property type="evidence" value="ECO:0007669"/>
    <property type="project" value="TreeGrafter"/>
</dbReference>
<keyword evidence="2 3" id="KW-0408">Iron</keyword>
<comment type="similarity">
    <text evidence="4">Belongs to the cytochrome P450 family.</text>
</comment>
<keyword evidence="4" id="KW-0503">Monooxygenase</keyword>